<dbReference type="GO" id="GO:0016020">
    <property type="term" value="C:membrane"/>
    <property type="evidence" value="ECO:0007669"/>
    <property type="project" value="InterPro"/>
</dbReference>
<dbReference type="SUPFAM" id="SSF103481">
    <property type="entry name" value="Multidrug resistance efflux transporter EmrE"/>
    <property type="match status" value="1"/>
</dbReference>
<comment type="caution">
    <text evidence="4">The sequence shown here is derived from an EMBL/GenBank/DDBJ whole genome shotgun (WGS) entry which is preliminary data.</text>
</comment>
<dbReference type="Proteomes" id="UP000054851">
    <property type="component" value="Unassembled WGS sequence"/>
</dbReference>
<feature type="transmembrane region" description="Helical" evidence="2">
    <location>
        <begin position="20"/>
        <end position="43"/>
    </location>
</feature>
<keyword evidence="2" id="KW-1133">Transmembrane helix</keyword>
<dbReference type="OrthoDB" id="9810556at2"/>
<evidence type="ECO:0000259" key="3">
    <source>
        <dbReference type="Pfam" id="PF00892"/>
    </source>
</evidence>
<dbReference type="InterPro" id="IPR037185">
    <property type="entry name" value="EmrE-like"/>
</dbReference>
<keyword evidence="2" id="KW-0472">Membrane</keyword>
<dbReference type="RefSeq" id="WP_082862487.1">
    <property type="nucleotide sequence ID" value="NZ_FCOA02000024.1"/>
</dbReference>
<dbReference type="Pfam" id="PF00892">
    <property type="entry name" value="EamA"/>
    <property type="match status" value="1"/>
</dbReference>
<keyword evidence="5" id="KW-1185">Reference proteome</keyword>
<feature type="transmembrane region" description="Helical" evidence="2">
    <location>
        <begin position="50"/>
        <end position="70"/>
    </location>
</feature>
<reference evidence="4" key="1">
    <citation type="submission" date="2016-01" db="EMBL/GenBank/DDBJ databases">
        <authorList>
            <person name="Peeters C."/>
        </authorList>
    </citation>
    <scope>NUCLEOTIDE SEQUENCE</scope>
    <source>
        <strain evidence="4">LMG 29322</strain>
    </source>
</reference>
<dbReference type="InterPro" id="IPR000620">
    <property type="entry name" value="EamA_dom"/>
</dbReference>
<feature type="region of interest" description="Disordered" evidence="1">
    <location>
        <begin position="97"/>
        <end position="120"/>
    </location>
</feature>
<accession>A0A158CLG4</accession>
<protein>
    <submittedName>
        <fullName evidence="4">DMT superfamily transporter inner membrane protein</fullName>
    </submittedName>
</protein>
<keyword evidence="2" id="KW-0812">Transmembrane</keyword>
<sequence length="120" mass="12719">MLFFVTDFAGMERLLQDWRATAGVVVGLGTLLTGAAFLIYYYLLEKLGAVASSSSNYLAPAVALLIGWAVGERFGLPETVAMVLIFGSIALLQIGQQRASGESRMSRRVSGDGVRAAEGS</sequence>
<dbReference type="AlphaFoldDB" id="A0A158CLG4"/>
<organism evidence="4 5">
    <name type="scientific">Caballeronia hypogeia</name>
    <dbReference type="NCBI Taxonomy" id="1777140"/>
    <lineage>
        <taxon>Bacteria</taxon>
        <taxon>Pseudomonadati</taxon>
        <taxon>Pseudomonadota</taxon>
        <taxon>Betaproteobacteria</taxon>
        <taxon>Burkholderiales</taxon>
        <taxon>Burkholderiaceae</taxon>
        <taxon>Caballeronia</taxon>
    </lineage>
</organism>
<proteinExistence type="predicted"/>
<feature type="domain" description="EamA" evidence="3">
    <location>
        <begin position="7"/>
        <end position="92"/>
    </location>
</feature>
<dbReference type="STRING" id="1777140.AWB79_05601"/>
<feature type="transmembrane region" description="Helical" evidence="2">
    <location>
        <begin position="76"/>
        <end position="95"/>
    </location>
</feature>
<evidence type="ECO:0000313" key="4">
    <source>
        <dbReference type="EMBL" id="SAK83185.1"/>
    </source>
</evidence>
<evidence type="ECO:0000256" key="2">
    <source>
        <dbReference type="SAM" id="Phobius"/>
    </source>
</evidence>
<evidence type="ECO:0000256" key="1">
    <source>
        <dbReference type="SAM" id="MobiDB-lite"/>
    </source>
</evidence>
<gene>
    <name evidence="4" type="ORF">AWB79_05601</name>
</gene>
<dbReference type="EMBL" id="FCOA02000024">
    <property type="protein sequence ID" value="SAK83185.1"/>
    <property type="molecule type" value="Genomic_DNA"/>
</dbReference>
<name>A0A158CLG4_9BURK</name>
<evidence type="ECO:0000313" key="5">
    <source>
        <dbReference type="Proteomes" id="UP000054851"/>
    </source>
</evidence>